<feature type="compositionally biased region" description="Basic and acidic residues" evidence="1">
    <location>
        <begin position="294"/>
        <end position="303"/>
    </location>
</feature>
<accession>A0ABD4TP45</accession>
<protein>
    <submittedName>
        <fullName evidence="2">Uncharacterized protein</fullName>
    </submittedName>
</protein>
<feature type="compositionally biased region" description="Low complexity" evidence="1">
    <location>
        <begin position="272"/>
        <end position="281"/>
    </location>
</feature>
<dbReference type="Proteomes" id="UP001205080">
    <property type="component" value="Unassembled WGS sequence"/>
</dbReference>
<sequence length="472" mass="49680">MATTYVVPDHGLGAVRNIPVHEAEQEHIIHLLDSADTDVADLAALLIPRAEGGGFDIHFQDSVLGSMSASDAREYAELSWIVEASMIPQVTVRATRLADGSLQTVLRLPRPGLCIPTNQPPTEPWVFLDDTRTYDVSFLPDAQEAKEVSVLDRKHYLLTLSATEDAAEDTVQVAIGDRAVGTLAGPVATALLPTLQSLSDRGLLAVAHGYLAPLGGKPSLSVTVGPLAPDVLPPLSPIPPVQVHPRHPDTSAMSATTVIPVVRPEELEDSADAVAKSAAAKADSEEFPAVETPADEKTPEAQPKKNQPIHPMRWVAAVIGALLIALIGSVAFSEQWSGSPDTVSTYMTEPAHSPSKSGQKPEPSKRSTEQTTEETTPPSSEPASEPASAPAPAQQEPAYQVPAQPAPVWQAPAPAPVPAPAPAPAPAQQPAPVQEQPAPAPAPAPDYQYNFGGLQIQSDTPLGGPLHRVQWP</sequence>
<feature type="region of interest" description="Disordered" evidence="1">
    <location>
        <begin position="336"/>
        <end position="472"/>
    </location>
</feature>
<evidence type="ECO:0000256" key="1">
    <source>
        <dbReference type="SAM" id="MobiDB-lite"/>
    </source>
</evidence>
<feature type="compositionally biased region" description="Pro residues" evidence="1">
    <location>
        <begin position="413"/>
        <end position="429"/>
    </location>
</feature>
<gene>
    <name evidence="2" type="ORF">KBX22_05185</name>
</gene>
<comment type="caution">
    <text evidence="2">The sequence shown here is derived from an EMBL/GenBank/DDBJ whole genome shotgun (WGS) entry which is preliminary data.</text>
</comment>
<evidence type="ECO:0000313" key="2">
    <source>
        <dbReference type="EMBL" id="MCQ4614127.1"/>
    </source>
</evidence>
<feature type="region of interest" description="Disordered" evidence="1">
    <location>
        <begin position="270"/>
        <end position="308"/>
    </location>
</feature>
<name>A0ABD4TP45_9CORY</name>
<feature type="compositionally biased region" description="Polar residues" evidence="1">
    <location>
        <begin position="336"/>
        <end position="347"/>
    </location>
</feature>
<reference evidence="2 3" key="1">
    <citation type="submission" date="2021-04" db="EMBL/GenBank/DDBJ databases">
        <title>Corynebacterium genitalium sp. nov. and Corynebacterium genitalium sp. nov., two new species of the genus Corynebacterium.</title>
        <authorList>
            <person name="Jaen-Luchoro D."/>
            <person name="Pinyeiro-Iglesias B."/>
            <person name="Al-Shaer S."/>
            <person name="Karlsson R."/>
            <person name="Gonzales-Siles L."/>
            <person name="Cardew S."/>
            <person name="Jensie-Markopolous S."/>
            <person name="Ohlen M."/>
            <person name="Inganas E."/>
            <person name="Moore E.R.B."/>
        </authorList>
    </citation>
    <scope>NUCLEOTIDE SEQUENCE [LARGE SCALE GENOMIC DNA]</scope>
    <source>
        <strain evidence="2 3">CCUG 55013</strain>
    </source>
</reference>
<evidence type="ECO:0000313" key="3">
    <source>
        <dbReference type="Proteomes" id="UP001205080"/>
    </source>
</evidence>
<dbReference type="EMBL" id="JAGPYW010000004">
    <property type="protein sequence ID" value="MCQ4614127.1"/>
    <property type="molecule type" value="Genomic_DNA"/>
</dbReference>
<dbReference type="AlphaFoldDB" id="A0ABD4TP45"/>
<organism evidence="2 3">
    <name type="scientific">Corynebacterium pseudogenitalium</name>
    <dbReference type="NCBI Taxonomy" id="38303"/>
    <lineage>
        <taxon>Bacteria</taxon>
        <taxon>Bacillati</taxon>
        <taxon>Actinomycetota</taxon>
        <taxon>Actinomycetes</taxon>
        <taxon>Mycobacteriales</taxon>
        <taxon>Corynebacteriaceae</taxon>
        <taxon>Corynebacterium</taxon>
    </lineage>
</organism>
<proteinExistence type="predicted"/>
<dbReference type="RefSeq" id="WP_256000664.1">
    <property type="nucleotide sequence ID" value="NZ_JAGPYW010000004.1"/>
</dbReference>
<feature type="compositionally biased region" description="Low complexity" evidence="1">
    <location>
        <begin position="377"/>
        <end position="412"/>
    </location>
</feature>